<organism evidence="3">
    <name type="scientific">Rhipicephalus zambeziensis</name>
    <dbReference type="NCBI Taxonomy" id="60191"/>
    <lineage>
        <taxon>Eukaryota</taxon>
        <taxon>Metazoa</taxon>
        <taxon>Ecdysozoa</taxon>
        <taxon>Arthropoda</taxon>
        <taxon>Chelicerata</taxon>
        <taxon>Arachnida</taxon>
        <taxon>Acari</taxon>
        <taxon>Parasitiformes</taxon>
        <taxon>Ixodida</taxon>
        <taxon>Ixodoidea</taxon>
        <taxon>Ixodidae</taxon>
        <taxon>Rhipicephalinae</taxon>
        <taxon>Rhipicephalus</taxon>
        <taxon>Rhipicephalus</taxon>
    </lineage>
</organism>
<evidence type="ECO:0000256" key="1">
    <source>
        <dbReference type="SAM" id="MobiDB-lite"/>
    </source>
</evidence>
<keyword evidence="2" id="KW-1133">Transmembrane helix</keyword>
<feature type="region of interest" description="Disordered" evidence="1">
    <location>
        <begin position="47"/>
        <end position="73"/>
    </location>
</feature>
<keyword evidence="2" id="KW-0812">Transmembrane</keyword>
<protein>
    <submittedName>
        <fullName evidence="3">Uncharacterized protein</fullName>
    </submittedName>
</protein>
<dbReference type="AlphaFoldDB" id="A0A224YL77"/>
<sequence>MHRPCTWCNDHTATLTHMLHRFAGTPKQCGLTMLTHRTHAHHMLLGGTTSRNELGKATGDPRPGPASSGSQSSLAHGSIIIIIIIIIIMSPSTPTAGQRLLPCSANRPGPVLSAAKLYLQAS</sequence>
<accession>A0A224YL77</accession>
<dbReference type="EMBL" id="GFPF01003578">
    <property type="protein sequence ID" value="MAA14724.1"/>
    <property type="molecule type" value="Transcribed_RNA"/>
</dbReference>
<evidence type="ECO:0000256" key="2">
    <source>
        <dbReference type="SAM" id="Phobius"/>
    </source>
</evidence>
<keyword evidence="2" id="KW-0472">Membrane</keyword>
<name>A0A224YL77_9ACAR</name>
<proteinExistence type="predicted"/>
<evidence type="ECO:0000313" key="3">
    <source>
        <dbReference type="EMBL" id="MAA14724.1"/>
    </source>
</evidence>
<reference evidence="3" key="1">
    <citation type="journal article" date="2017" name="Parasit. Vectors">
        <title>Sialotranscriptomics of Rhipicephalus zambeziensis reveals intricate expression profiles of secretory proteins and suggests tight temporal transcriptional regulation during blood-feeding.</title>
        <authorList>
            <person name="de Castro M.H."/>
            <person name="de Klerk D."/>
            <person name="Pienaar R."/>
            <person name="Rees D.J.G."/>
            <person name="Mans B.J."/>
        </authorList>
    </citation>
    <scope>NUCLEOTIDE SEQUENCE</scope>
    <source>
        <tissue evidence="3">Salivary glands</tissue>
    </source>
</reference>
<feature type="transmembrane region" description="Helical" evidence="2">
    <location>
        <begin position="73"/>
        <end position="90"/>
    </location>
</feature>